<comment type="caution">
    <text evidence="1">The sequence shown here is derived from an EMBL/GenBank/DDBJ whole genome shotgun (WGS) entry which is preliminary data.</text>
</comment>
<accession>A0A941J0D1</accession>
<keyword evidence="2" id="KW-1185">Reference proteome</keyword>
<evidence type="ECO:0000313" key="2">
    <source>
        <dbReference type="Proteomes" id="UP000679220"/>
    </source>
</evidence>
<protein>
    <submittedName>
        <fullName evidence="1">Uncharacterized protein</fullName>
    </submittedName>
</protein>
<gene>
    <name evidence="1" type="ORF">KDU71_21160</name>
</gene>
<name>A0A941J0D1_9BACT</name>
<evidence type="ECO:0000313" key="1">
    <source>
        <dbReference type="EMBL" id="MBR8538093.1"/>
    </source>
</evidence>
<proteinExistence type="predicted"/>
<dbReference type="AlphaFoldDB" id="A0A941J0D1"/>
<dbReference type="EMBL" id="JAGTAR010000049">
    <property type="protein sequence ID" value="MBR8538093.1"/>
    <property type="molecule type" value="Genomic_DNA"/>
</dbReference>
<sequence>MLESCKIVLNGVRDDKQLFRKELIKSLAWLNTNDQKQLSRWVKENFYNQHADVINEILLTKYDYAS</sequence>
<organism evidence="1 2">
    <name type="scientific">Carboxylicivirga sediminis</name>
    <dbReference type="NCBI Taxonomy" id="2006564"/>
    <lineage>
        <taxon>Bacteria</taxon>
        <taxon>Pseudomonadati</taxon>
        <taxon>Bacteroidota</taxon>
        <taxon>Bacteroidia</taxon>
        <taxon>Marinilabiliales</taxon>
        <taxon>Marinilabiliaceae</taxon>
        <taxon>Carboxylicivirga</taxon>
    </lineage>
</organism>
<dbReference type="RefSeq" id="WP_212193117.1">
    <property type="nucleotide sequence ID" value="NZ_JAGTAR010000049.1"/>
</dbReference>
<dbReference type="Proteomes" id="UP000679220">
    <property type="component" value="Unassembled WGS sequence"/>
</dbReference>
<reference evidence="1" key="1">
    <citation type="journal article" date="2018" name="Int. J. Syst. Evol. Microbiol.">
        <title>Carboxylicivirga sediminis sp. nov., isolated from coastal sediment.</title>
        <authorList>
            <person name="Wang F.Q."/>
            <person name="Ren L.H."/>
            <person name="Zou R.J."/>
            <person name="Sun Y.Z."/>
            <person name="Liu X.J."/>
            <person name="Jiang F."/>
            <person name="Liu L.J."/>
        </authorList>
    </citation>
    <scope>NUCLEOTIDE SEQUENCE</scope>
    <source>
        <strain evidence="1">JR1</strain>
    </source>
</reference>
<reference evidence="1" key="2">
    <citation type="submission" date="2021-04" db="EMBL/GenBank/DDBJ databases">
        <authorList>
            <person name="Zhang T."/>
            <person name="Zhang Y."/>
            <person name="Lu D."/>
            <person name="Zuo D."/>
            <person name="Du Z."/>
        </authorList>
    </citation>
    <scope>NUCLEOTIDE SEQUENCE</scope>
    <source>
        <strain evidence="1">JR1</strain>
    </source>
</reference>